<evidence type="ECO:0000256" key="3">
    <source>
        <dbReference type="ARBA" id="ARBA00022741"/>
    </source>
</evidence>
<evidence type="ECO:0000313" key="7">
    <source>
        <dbReference type="EMBL" id="KAA1159804.1"/>
    </source>
</evidence>
<dbReference type="SUPFAM" id="SSF53613">
    <property type="entry name" value="Ribokinase-like"/>
    <property type="match status" value="1"/>
</dbReference>
<evidence type="ECO:0000259" key="6">
    <source>
        <dbReference type="Pfam" id="PF08543"/>
    </source>
</evidence>
<evidence type="ECO:0000256" key="5">
    <source>
        <dbReference type="ARBA" id="ARBA00022840"/>
    </source>
</evidence>
<dbReference type="GO" id="GO:0005524">
    <property type="term" value="F:ATP binding"/>
    <property type="evidence" value="ECO:0007669"/>
    <property type="project" value="UniProtKB-KW"/>
</dbReference>
<dbReference type="AlphaFoldDB" id="A0AB73BGC8"/>
<dbReference type="EC" id="2.7.1.35" evidence="1"/>
<dbReference type="PROSITE" id="PS51257">
    <property type="entry name" value="PROKAR_LIPOPROTEIN"/>
    <property type="match status" value="1"/>
</dbReference>
<dbReference type="InterPro" id="IPR004625">
    <property type="entry name" value="PyrdxlKinase"/>
</dbReference>
<protein>
    <recommendedName>
        <fullName evidence="1">pyridoxal kinase</fullName>
        <ecNumber evidence="1">2.7.1.35</ecNumber>
    </recommendedName>
</protein>
<dbReference type="GO" id="GO:0005829">
    <property type="term" value="C:cytosol"/>
    <property type="evidence" value="ECO:0007669"/>
    <property type="project" value="TreeGrafter"/>
</dbReference>
<keyword evidence="5" id="KW-0067">ATP-binding</keyword>
<dbReference type="Gene3D" id="3.40.1190.20">
    <property type="match status" value="1"/>
</dbReference>
<gene>
    <name evidence="7" type="primary">pdxY</name>
    <name evidence="7" type="ORF">EU508_11785</name>
</gene>
<feature type="domain" description="Pyridoxamine kinase/Phosphomethylpyrimidine kinase" evidence="6">
    <location>
        <begin position="76"/>
        <end position="256"/>
    </location>
</feature>
<dbReference type="RefSeq" id="WP_149614452.1">
    <property type="nucleotide sequence ID" value="NZ_SEUK01000050.1"/>
</dbReference>
<keyword evidence="3" id="KW-0547">Nucleotide-binding</keyword>
<keyword evidence="2 7" id="KW-0808">Transferase</keyword>
<keyword evidence="4 7" id="KW-0418">Kinase</keyword>
<dbReference type="Pfam" id="PF08543">
    <property type="entry name" value="Phos_pyr_kin"/>
    <property type="match status" value="1"/>
</dbReference>
<organism evidence="7 8">
    <name type="scientific">Pseudoalteromonas fuliginea</name>
    <dbReference type="NCBI Taxonomy" id="1872678"/>
    <lineage>
        <taxon>Bacteria</taxon>
        <taxon>Pseudomonadati</taxon>
        <taxon>Pseudomonadota</taxon>
        <taxon>Gammaproteobacteria</taxon>
        <taxon>Alteromonadales</taxon>
        <taxon>Pseudoalteromonadaceae</taxon>
        <taxon>Pseudoalteromonas</taxon>
    </lineage>
</organism>
<proteinExistence type="predicted"/>
<evidence type="ECO:0000256" key="4">
    <source>
        <dbReference type="ARBA" id="ARBA00022777"/>
    </source>
</evidence>
<dbReference type="GO" id="GO:0009443">
    <property type="term" value="P:pyridoxal 5'-phosphate salvage"/>
    <property type="evidence" value="ECO:0007669"/>
    <property type="project" value="InterPro"/>
</dbReference>
<evidence type="ECO:0000256" key="2">
    <source>
        <dbReference type="ARBA" id="ARBA00022679"/>
    </source>
</evidence>
<dbReference type="Proteomes" id="UP000324162">
    <property type="component" value="Unassembled WGS sequence"/>
</dbReference>
<dbReference type="CDD" id="cd01173">
    <property type="entry name" value="pyridoxal_pyridoxamine_kinase"/>
    <property type="match status" value="1"/>
</dbReference>
<dbReference type="GO" id="GO:0008478">
    <property type="term" value="F:pyridoxal kinase activity"/>
    <property type="evidence" value="ECO:0007669"/>
    <property type="project" value="UniProtKB-EC"/>
</dbReference>
<comment type="caution">
    <text evidence="7">The sequence shown here is derived from an EMBL/GenBank/DDBJ whole genome shotgun (WGS) entry which is preliminary data.</text>
</comment>
<dbReference type="NCBIfam" id="NF004398">
    <property type="entry name" value="PRK05756.1"/>
    <property type="match status" value="1"/>
</dbReference>
<sequence length="287" mass="31377">MRGVISIQSHVVYGCAGNSAAVFPLQRLGFNVWPINTVQFSNHTQYKQGWTGTVLAKGEITSLFNGLDNINVLPNISAVISGYLGDANQASEILDNIQRIKTVNPNCLYVCDPVMGDENKGCFVTDDVAEMLCKYLIPAAQVITPNQFELSQITGIAINDLDSAIAACVKARAMGPSIVLVKHLHYKSFSNYSMLMATEEGVYLIERPLIDFSIPVIGVGDLTTSLFTGNLLKTKSPIEAFERTNQSVYDIVSKTKALAERELQIIAAQDYISDGKIEHFASKIVSY</sequence>
<dbReference type="PANTHER" id="PTHR10534:SF2">
    <property type="entry name" value="PYRIDOXAL KINASE"/>
    <property type="match status" value="1"/>
</dbReference>
<reference evidence="7 8" key="1">
    <citation type="submission" date="2019-01" db="EMBL/GenBank/DDBJ databases">
        <title>Genome sequences of marine Pseudoalteromonas species.</title>
        <authorList>
            <person name="Boraston A.B."/>
            <person name="Hehemann J.-H."/>
            <person name="Vickers C.J."/>
            <person name="Salama-Alber O."/>
            <person name="Abe K."/>
            <person name="Hettle A.J."/>
        </authorList>
    </citation>
    <scope>NUCLEOTIDE SEQUENCE [LARGE SCALE GENOMIC DNA]</scope>
    <source>
        <strain evidence="7 8">PS42</strain>
    </source>
</reference>
<evidence type="ECO:0000313" key="8">
    <source>
        <dbReference type="Proteomes" id="UP000324162"/>
    </source>
</evidence>
<dbReference type="NCBIfam" id="TIGR00687">
    <property type="entry name" value="pyridox_kin"/>
    <property type="match status" value="1"/>
</dbReference>
<dbReference type="InterPro" id="IPR029056">
    <property type="entry name" value="Ribokinase-like"/>
</dbReference>
<dbReference type="EMBL" id="SEUK01000050">
    <property type="protein sequence ID" value="KAA1159804.1"/>
    <property type="molecule type" value="Genomic_DNA"/>
</dbReference>
<accession>A0AB73BGC8</accession>
<evidence type="ECO:0000256" key="1">
    <source>
        <dbReference type="ARBA" id="ARBA00012104"/>
    </source>
</evidence>
<name>A0AB73BGC8_9GAMM</name>
<dbReference type="InterPro" id="IPR013749">
    <property type="entry name" value="PM/HMP-P_kinase-1"/>
</dbReference>
<dbReference type="PANTHER" id="PTHR10534">
    <property type="entry name" value="PYRIDOXAL KINASE"/>
    <property type="match status" value="1"/>
</dbReference>